<keyword evidence="5 6" id="KW-0472">Membrane</keyword>
<feature type="transmembrane region" description="Helical" evidence="6">
    <location>
        <begin position="157"/>
        <end position="180"/>
    </location>
</feature>
<comment type="subcellular location">
    <subcellularLocation>
        <location evidence="6">Cell membrane</location>
        <topology evidence="6">Multi-pass membrane protein</topology>
    </subcellularLocation>
    <subcellularLocation>
        <location evidence="1">Membrane</location>
        <topology evidence="1">Multi-pass membrane protein</topology>
    </subcellularLocation>
</comment>
<proteinExistence type="inferred from homology"/>
<evidence type="ECO:0000256" key="4">
    <source>
        <dbReference type="ARBA" id="ARBA00022989"/>
    </source>
</evidence>
<evidence type="ECO:0000313" key="8">
    <source>
        <dbReference type="Proteomes" id="UP001368328"/>
    </source>
</evidence>
<feature type="transmembrane region" description="Helical" evidence="6">
    <location>
        <begin position="220"/>
        <end position="239"/>
    </location>
</feature>
<comment type="similarity">
    <text evidence="2 6">Belongs to the 4-toluene sulfonate uptake permease (TSUP) (TC 2.A.102) family.</text>
</comment>
<dbReference type="InterPro" id="IPR051598">
    <property type="entry name" value="TSUP/Inactive_protease-like"/>
</dbReference>
<evidence type="ECO:0000256" key="6">
    <source>
        <dbReference type="RuleBase" id="RU363041"/>
    </source>
</evidence>
<evidence type="ECO:0000256" key="2">
    <source>
        <dbReference type="ARBA" id="ARBA00009142"/>
    </source>
</evidence>
<feature type="transmembrane region" description="Helical" evidence="6">
    <location>
        <begin position="104"/>
        <end position="123"/>
    </location>
</feature>
<evidence type="ECO:0000256" key="3">
    <source>
        <dbReference type="ARBA" id="ARBA00022692"/>
    </source>
</evidence>
<organism evidence="7 8">
    <name type="scientific">Metabacillus rhizosphaerae</name>
    <dbReference type="NCBI Taxonomy" id="3117747"/>
    <lineage>
        <taxon>Bacteria</taxon>
        <taxon>Bacillati</taxon>
        <taxon>Bacillota</taxon>
        <taxon>Bacilli</taxon>
        <taxon>Bacillales</taxon>
        <taxon>Bacillaceae</taxon>
        <taxon>Metabacillus</taxon>
    </lineage>
</organism>
<feature type="transmembrane region" description="Helical" evidence="6">
    <location>
        <begin position="251"/>
        <end position="269"/>
    </location>
</feature>
<keyword evidence="4 6" id="KW-1133">Transmembrane helix</keyword>
<dbReference type="PANTHER" id="PTHR43701:SF2">
    <property type="entry name" value="MEMBRANE TRANSPORTER PROTEIN YJNA-RELATED"/>
    <property type="match status" value="1"/>
</dbReference>
<dbReference type="InterPro" id="IPR002781">
    <property type="entry name" value="TM_pro_TauE-like"/>
</dbReference>
<keyword evidence="8" id="KW-1185">Reference proteome</keyword>
<feature type="transmembrane region" description="Helical" evidence="6">
    <location>
        <begin position="186"/>
        <end position="208"/>
    </location>
</feature>
<gene>
    <name evidence="7" type="ORF">WCV66_07800</name>
</gene>
<evidence type="ECO:0000256" key="1">
    <source>
        <dbReference type="ARBA" id="ARBA00004141"/>
    </source>
</evidence>
<dbReference type="RefSeq" id="WP_338788545.1">
    <property type="nucleotide sequence ID" value="NZ_CP147403.1"/>
</dbReference>
<sequence>MEWIILVVVGFVAGTIGSLVGLGGGIIVVPMLLTLGSYLPAFESVSPQVAVGTSLLVVIFTGLSSTLTYMKYKKVDYKSGLIFFIGSGPGGIVGAYANKFFNTTSFSIWFGLFMIFVSIILIVKDKLPQWKQQPGIKVNRSYIGEDGNEISYSFQPVLGVLIAFVVGFISGLFGIGGGALMVPAMILLFMFPPHIAVATSMFIIFLSASTSSVTHIALGNINWLYTAALIPGAWFGGRFGAVLNTKLKDKTIVNLLRIVLIIAGLKLIFEGFTGK</sequence>
<keyword evidence="3 6" id="KW-0812">Transmembrane</keyword>
<dbReference type="EMBL" id="CP147403">
    <property type="protein sequence ID" value="WXB90090.1"/>
    <property type="molecule type" value="Genomic_DNA"/>
</dbReference>
<keyword evidence="6" id="KW-1003">Cell membrane</keyword>
<name>A0ABZ2MY96_9BACI</name>
<reference evidence="7 8" key="1">
    <citation type="submission" date="2024-02" db="EMBL/GenBank/DDBJ databases">
        <title>Seven novel Bacillus-like species.</title>
        <authorList>
            <person name="Liu G."/>
        </authorList>
    </citation>
    <scope>NUCLEOTIDE SEQUENCE [LARGE SCALE GENOMIC DNA]</scope>
    <source>
        <strain evidence="7 8">FJAT-53654</strain>
    </source>
</reference>
<feature type="transmembrane region" description="Helical" evidence="6">
    <location>
        <begin position="5"/>
        <end position="29"/>
    </location>
</feature>
<dbReference type="PANTHER" id="PTHR43701">
    <property type="entry name" value="MEMBRANE TRANSPORTER PROTEIN MJ0441-RELATED"/>
    <property type="match status" value="1"/>
</dbReference>
<evidence type="ECO:0000313" key="7">
    <source>
        <dbReference type="EMBL" id="WXB90090.1"/>
    </source>
</evidence>
<evidence type="ECO:0000256" key="5">
    <source>
        <dbReference type="ARBA" id="ARBA00023136"/>
    </source>
</evidence>
<feature type="transmembrane region" description="Helical" evidence="6">
    <location>
        <begin position="49"/>
        <end position="69"/>
    </location>
</feature>
<accession>A0ABZ2MY96</accession>
<dbReference type="Pfam" id="PF01925">
    <property type="entry name" value="TauE"/>
    <property type="match status" value="1"/>
</dbReference>
<feature type="transmembrane region" description="Helical" evidence="6">
    <location>
        <begin position="81"/>
        <end position="98"/>
    </location>
</feature>
<protein>
    <recommendedName>
        <fullName evidence="6">Probable membrane transporter protein</fullName>
    </recommendedName>
</protein>
<dbReference type="Proteomes" id="UP001368328">
    <property type="component" value="Chromosome"/>
</dbReference>